<keyword evidence="7" id="KW-1185">Reference proteome</keyword>
<dbReference type="GO" id="GO:0016740">
    <property type="term" value="F:transferase activity"/>
    <property type="evidence" value="ECO:0007669"/>
    <property type="project" value="UniProtKB-KW"/>
</dbReference>
<dbReference type="OrthoDB" id="541052at2759"/>
<feature type="domain" description="Glycosyl transferase CAP10" evidence="4">
    <location>
        <begin position="146"/>
        <end position="421"/>
    </location>
</feature>
<dbReference type="Proteomes" id="UP000747110">
    <property type="component" value="Unassembled WGS sequence"/>
</dbReference>
<gene>
    <name evidence="5" type="ORF">Vretifemale_2712</name>
    <name evidence="6" type="ORF">Vretimale_4028</name>
</gene>
<accession>A0A8J4FHJ2</accession>
<dbReference type="Proteomes" id="UP000722791">
    <property type="component" value="Unassembled WGS sequence"/>
</dbReference>
<dbReference type="EMBL" id="BNCQ01000006">
    <property type="protein sequence ID" value="GIL98825.1"/>
    <property type="molecule type" value="Genomic_DNA"/>
</dbReference>
<evidence type="ECO:0000256" key="1">
    <source>
        <dbReference type="ARBA" id="ARBA00010118"/>
    </source>
</evidence>
<dbReference type="InterPro" id="IPR051091">
    <property type="entry name" value="O-Glucosyltr/Glycosyltrsf_90"/>
</dbReference>
<organism evidence="5 7">
    <name type="scientific">Volvox reticuliferus</name>
    <dbReference type="NCBI Taxonomy" id="1737510"/>
    <lineage>
        <taxon>Eukaryota</taxon>
        <taxon>Viridiplantae</taxon>
        <taxon>Chlorophyta</taxon>
        <taxon>core chlorophytes</taxon>
        <taxon>Chlorophyceae</taxon>
        <taxon>CS clade</taxon>
        <taxon>Chlamydomonadales</taxon>
        <taxon>Volvocaceae</taxon>
        <taxon>Volvox</taxon>
    </lineage>
</organism>
<keyword evidence="3" id="KW-0732">Signal</keyword>
<keyword evidence="2" id="KW-0808">Transferase</keyword>
<name>A0A8J4FHJ2_9CHLO</name>
<dbReference type="Pfam" id="PF05686">
    <property type="entry name" value="Glyco_transf_90"/>
    <property type="match status" value="1"/>
</dbReference>
<evidence type="ECO:0000313" key="6">
    <source>
        <dbReference type="EMBL" id="GIL98825.1"/>
    </source>
</evidence>
<comment type="similarity">
    <text evidence="1">Belongs to the glycosyltransferase 90 family.</text>
</comment>
<protein>
    <recommendedName>
        <fullName evidence="4">Glycosyl transferase CAP10 domain-containing protein</fullName>
    </recommendedName>
</protein>
<evidence type="ECO:0000313" key="5">
    <source>
        <dbReference type="EMBL" id="GIL72350.1"/>
    </source>
</evidence>
<comment type="caution">
    <text evidence="5">The sequence shown here is derived from an EMBL/GenBank/DDBJ whole genome shotgun (WGS) entry which is preliminary data.</text>
</comment>
<feature type="signal peptide" evidence="3">
    <location>
        <begin position="1"/>
        <end position="24"/>
    </location>
</feature>
<evidence type="ECO:0000313" key="7">
    <source>
        <dbReference type="Proteomes" id="UP000747110"/>
    </source>
</evidence>
<dbReference type="InterPro" id="IPR006598">
    <property type="entry name" value="CAP10"/>
</dbReference>
<sequence>MTMPCFQWNILILIALLFHDSARCLVEHHVQRFGQERYLEAPIGVPKMAREEWDAFLSENLARDLAQWQSRAPLSPADVLLQHKAILEEGLPPEVFQLILIYNNRLYYPNRNIKDMDGSDHTADSSPAGTAFHRKVTSLLSSGRRSLPNALFVFSFEDNRPRFCSPSSKFCTRVPMFSQFKTLGEPDGDDLDILLPQWLYTPNSMYFYPWHLKKDLAFFRGEPFCSGYWAGQYRCFDACPRISLAQQSNRDKEYGNCTVLDVSLVTPVKALLGPDGQLQPFRCLKKNLPSVPRVPIPEHSYYKWLLHMEGITASSRLSQLMAINSVVVMQRQAFIEYFYRSLKPYVHYVPFWNVTDNWAQDDIYAVISSLRDKDIADPDQTQQIVHNAQSFAIKFTTPLSRFQYLKDALNGYRGLFNNTMDDFIENYVSELRQRGLNISA</sequence>
<dbReference type="SMART" id="SM00672">
    <property type="entry name" value="CAP10"/>
    <property type="match status" value="1"/>
</dbReference>
<evidence type="ECO:0000256" key="2">
    <source>
        <dbReference type="ARBA" id="ARBA00022679"/>
    </source>
</evidence>
<dbReference type="EMBL" id="BNCP01000004">
    <property type="protein sequence ID" value="GIL72350.1"/>
    <property type="molecule type" value="Genomic_DNA"/>
</dbReference>
<dbReference type="AlphaFoldDB" id="A0A8J4FHJ2"/>
<reference evidence="5" key="1">
    <citation type="journal article" date="2021" name="Proc. Natl. Acad. Sci. U.S.A.">
        <title>Three genomes in the algal genus Volvox reveal the fate of a haploid sex-determining region after a transition to homothallism.</title>
        <authorList>
            <person name="Yamamoto K."/>
            <person name="Hamaji T."/>
            <person name="Kawai-Toyooka H."/>
            <person name="Matsuzaki R."/>
            <person name="Takahashi F."/>
            <person name="Nishimura Y."/>
            <person name="Kawachi M."/>
            <person name="Noguchi H."/>
            <person name="Minakuchi Y."/>
            <person name="Umen J.G."/>
            <person name="Toyoda A."/>
            <person name="Nozaki H."/>
        </authorList>
    </citation>
    <scope>NUCLEOTIDE SEQUENCE</scope>
    <source>
        <strain evidence="6">NIES-3785</strain>
        <strain evidence="5">NIES-3786</strain>
    </source>
</reference>
<dbReference type="PANTHER" id="PTHR12203">
    <property type="entry name" value="KDEL LYS-ASP-GLU-LEU CONTAINING - RELATED"/>
    <property type="match status" value="1"/>
</dbReference>
<evidence type="ECO:0000259" key="4">
    <source>
        <dbReference type="SMART" id="SM00672"/>
    </source>
</evidence>
<dbReference type="PANTHER" id="PTHR12203:SF35">
    <property type="entry name" value="PROTEIN O-GLUCOSYLTRANSFERASE 1"/>
    <property type="match status" value="1"/>
</dbReference>
<feature type="chain" id="PRO_5035391295" description="Glycosyl transferase CAP10 domain-containing protein" evidence="3">
    <location>
        <begin position="25"/>
        <end position="440"/>
    </location>
</feature>
<evidence type="ECO:0000256" key="3">
    <source>
        <dbReference type="SAM" id="SignalP"/>
    </source>
</evidence>
<proteinExistence type="inferred from homology"/>